<dbReference type="InterPro" id="IPR025403">
    <property type="entry name" value="TgpA-like_C"/>
</dbReference>
<feature type="compositionally biased region" description="Low complexity" evidence="1">
    <location>
        <begin position="325"/>
        <end position="338"/>
    </location>
</feature>
<reference evidence="4 5" key="1">
    <citation type="submission" date="2007-06" db="EMBL/GenBank/DDBJ databases">
        <authorList>
            <person name="Shimkets L."/>
            <person name="Ferriera S."/>
            <person name="Johnson J."/>
            <person name="Kravitz S."/>
            <person name="Beeson K."/>
            <person name="Sutton G."/>
            <person name="Rogers Y.-H."/>
            <person name="Friedman R."/>
            <person name="Frazier M."/>
            <person name="Venter J.C."/>
        </authorList>
    </citation>
    <scope>NUCLEOTIDE SEQUENCE [LARGE SCALE GENOMIC DNA]</scope>
    <source>
        <strain evidence="4 5">SIR-1</strain>
    </source>
</reference>
<evidence type="ECO:0000256" key="2">
    <source>
        <dbReference type="SAM" id="Phobius"/>
    </source>
</evidence>
<evidence type="ECO:0000256" key="1">
    <source>
        <dbReference type="SAM" id="MobiDB-lite"/>
    </source>
</evidence>
<feature type="region of interest" description="Disordered" evidence="1">
    <location>
        <begin position="258"/>
        <end position="414"/>
    </location>
</feature>
<feature type="transmembrane region" description="Helical" evidence="2">
    <location>
        <begin position="205"/>
        <end position="223"/>
    </location>
</feature>
<dbReference type="OrthoDB" id="9804872at2"/>
<organism evidence="4 5">
    <name type="scientific">Plesiocystis pacifica SIR-1</name>
    <dbReference type="NCBI Taxonomy" id="391625"/>
    <lineage>
        <taxon>Bacteria</taxon>
        <taxon>Pseudomonadati</taxon>
        <taxon>Myxococcota</taxon>
        <taxon>Polyangia</taxon>
        <taxon>Nannocystales</taxon>
        <taxon>Nannocystaceae</taxon>
        <taxon>Plesiocystis</taxon>
    </lineage>
</organism>
<evidence type="ECO:0000313" key="5">
    <source>
        <dbReference type="Proteomes" id="UP000005801"/>
    </source>
</evidence>
<feature type="transmembrane region" description="Helical" evidence="2">
    <location>
        <begin position="125"/>
        <end position="148"/>
    </location>
</feature>
<dbReference type="AlphaFoldDB" id="A6GC34"/>
<dbReference type="InterPro" id="IPR002931">
    <property type="entry name" value="Transglutaminase-like"/>
</dbReference>
<comment type="caution">
    <text evidence="4">The sequence shown here is derived from an EMBL/GenBank/DDBJ whole genome shotgun (WGS) entry which is preliminary data.</text>
</comment>
<dbReference type="SMART" id="SM00460">
    <property type="entry name" value="TGc"/>
    <property type="match status" value="1"/>
</dbReference>
<gene>
    <name evidence="4" type="ORF">PPSIR1_24349</name>
</gene>
<dbReference type="PANTHER" id="PTHR42736">
    <property type="entry name" value="PROTEIN-GLUTAMINE GAMMA-GLUTAMYLTRANSFERASE"/>
    <property type="match status" value="1"/>
</dbReference>
<dbReference type="Proteomes" id="UP000005801">
    <property type="component" value="Unassembled WGS sequence"/>
</dbReference>
<dbReference type="STRING" id="391625.PPSIR1_24349"/>
<keyword evidence="5" id="KW-1185">Reference proteome</keyword>
<keyword evidence="2" id="KW-1133">Transmembrane helix</keyword>
<dbReference type="RefSeq" id="WP_006974275.1">
    <property type="nucleotide sequence ID" value="NZ_ABCS01000062.1"/>
</dbReference>
<feature type="transmembrane region" description="Helical" evidence="2">
    <location>
        <begin position="95"/>
        <end position="113"/>
    </location>
</feature>
<dbReference type="Gene3D" id="3.10.620.30">
    <property type="match status" value="1"/>
</dbReference>
<feature type="compositionally biased region" description="Polar residues" evidence="1">
    <location>
        <begin position="258"/>
        <end position="268"/>
    </location>
</feature>
<dbReference type="SUPFAM" id="SSF54001">
    <property type="entry name" value="Cysteine proteinases"/>
    <property type="match status" value="1"/>
</dbReference>
<feature type="transmembrane region" description="Helical" evidence="2">
    <location>
        <begin position="230"/>
        <end position="250"/>
    </location>
</feature>
<proteinExistence type="predicted"/>
<dbReference type="EMBL" id="ABCS01000062">
    <property type="protein sequence ID" value="EDM76596.1"/>
    <property type="molecule type" value="Genomic_DNA"/>
</dbReference>
<dbReference type="PANTHER" id="PTHR42736:SF1">
    <property type="entry name" value="PROTEIN-GLUTAMINE GAMMA-GLUTAMYLTRANSFERASE"/>
    <property type="match status" value="1"/>
</dbReference>
<evidence type="ECO:0000313" key="4">
    <source>
        <dbReference type="EMBL" id="EDM76596.1"/>
    </source>
</evidence>
<dbReference type="Pfam" id="PF13559">
    <property type="entry name" value="DUF4129"/>
    <property type="match status" value="1"/>
</dbReference>
<dbReference type="InterPro" id="IPR052901">
    <property type="entry name" value="Bact_TGase-like"/>
</dbReference>
<feature type="transmembrane region" description="Helical" evidence="2">
    <location>
        <begin position="740"/>
        <end position="758"/>
    </location>
</feature>
<protein>
    <submittedName>
        <fullName evidence="4">Transglutaminase-like superfamily domain protein</fullName>
    </submittedName>
</protein>
<keyword evidence="2" id="KW-0472">Membrane</keyword>
<feature type="domain" description="Transglutaminase-like" evidence="3">
    <location>
        <begin position="622"/>
        <end position="693"/>
    </location>
</feature>
<dbReference type="eggNOG" id="COG1305">
    <property type="taxonomic scope" value="Bacteria"/>
</dbReference>
<accession>A6GC34</accession>
<dbReference type="InterPro" id="IPR038765">
    <property type="entry name" value="Papain-like_cys_pep_sf"/>
</dbReference>
<sequence>MAKRWRQQDWERELERLEQQASGKRAPAKPPRTFGERVLGVVRLARHPIRAGAMAMAGLALAWGMATGSGLVAVMLGAVAGVALGELLARTSSRLITVLLGLAAGCALAWWAADRITHWRIIPALVGPGAALNLSSLLRFFVISLTAVGGLRTLAARHPALVGLEVAAVGASVAAMFATHRDGVIARPLWLSDWAWQHGYDPADVLLSVGAVAVLVLAGLLIAESERRVSLASLAGIAVVVFLELSLLSLEGLPEPQANSDLGLTESQMGDPPKPTEGGGRGPGAEEPDPDDAQGGQGQKPDKSEQQGGGGGQQQQQEQGGGQGQQQQEQQGGQQQQEQGGGQGQQQEQQQGGEQQQQQGEQQQGEQQQGGQQQQGEQQQGEQQQQQEQQGGGGQSEQEDQSEQPQLDGEFSEGTAPAPMAVVLLGDDYSPPMQSYYFRQDAWSHFNGSRLLAPRRPDVDRDIVRRFPARPVDVAELPPSEALADELLTQVHTEVVLLAKHAQPFALESATAMKPEPNPNPARFLRAYSVVSLAPAWEPEQLAGRDAGNPEWTDAQLEFYTRPSDDPRFGELAQEIIAELPESRRGDPFVEALAVKLWMDEQLTYSTAERHAGVPDPTADFLFGNRIGYCVHFAHAAVFMWRSLGIPARVGTGYMVTEDQRRGSTIVIRGGDAHAWPELYLDGVGWVILDISAAENLDPPGQPIAEDLTDLLGDMARNETDEEGERAEGPVERRSFGRDLGLAVLNFIVLFLAWLYLVKIWRRVAPRFARQRKLPAVSYRAVVDRLTDAGLTRAYGETREAFARRVAKQVPSLAGLTSMHVAARFGDPRRELGERPEFDPQVWEKGLRDIRAELPLSIPRWRRVLGVLDPTTALRAR</sequence>
<evidence type="ECO:0000259" key="3">
    <source>
        <dbReference type="SMART" id="SM00460"/>
    </source>
</evidence>
<dbReference type="Pfam" id="PF01841">
    <property type="entry name" value="Transglut_core"/>
    <property type="match status" value="1"/>
</dbReference>
<keyword evidence="2" id="KW-0812">Transmembrane</keyword>
<feature type="compositionally biased region" description="Low complexity" evidence="1">
    <location>
        <begin position="345"/>
        <end position="389"/>
    </location>
</feature>
<name>A6GC34_9BACT</name>
<feature type="compositionally biased region" description="Gly residues" evidence="1">
    <location>
        <begin position="307"/>
        <end position="324"/>
    </location>
</feature>